<sequence length="47" mass="4883">MFRRLRLHTALILAAASLGLTACVGVLNRCGDGLNPPAGGWDRHGPG</sequence>
<dbReference type="KEGG" id="bgoe:IFJ75_09295"/>
<dbReference type="PROSITE" id="PS51257">
    <property type="entry name" value="PROKAR_LIPOPROTEIN"/>
    <property type="match status" value="1"/>
</dbReference>
<evidence type="ECO:0008006" key="4">
    <source>
        <dbReference type="Google" id="ProtNLM"/>
    </source>
</evidence>
<dbReference type="EMBL" id="CP062222">
    <property type="protein sequence ID" value="QTC93010.1"/>
    <property type="molecule type" value="Genomic_DNA"/>
</dbReference>
<keyword evidence="3" id="KW-1185">Reference proteome</keyword>
<organism evidence="2 3">
    <name type="scientific">Brevundimonas goettingensis</name>
    <dbReference type="NCBI Taxonomy" id="2774190"/>
    <lineage>
        <taxon>Bacteria</taxon>
        <taxon>Pseudomonadati</taxon>
        <taxon>Pseudomonadota</taxon>
        <taxon>Alphaproteobacteria</taxon>
        <taxon>Caulobacterales</taxon>
        <taxon>Caulobacteraceae</taxon>
        <taxon>Brevundimonas</taxon>
    </lineage>
</organism>
<proteinExistence type="predicted"/>
<name>A0A975GZU9_9CAUL</name>
<evidence type="ECO:0000313" key="3">
    <source>
        <dbReference type="Proteomes" id="UP000663918"/>
    </source>
</evidence>
<gene>
    <name evidence="2" type="ORF">IFJ75_09295</name>
</gene>
<evidence type="ECO:0000313" key="2">
    <source>
        <dbReference type="EMBL" id="QTC93010.1"/>
    </source>
</evidence>
<accession>A0A975GZU9</accession>
<protein>
    <recommendedName>
        <fullName evidence="4">Lipoprotein</fullName>
    </recommendedName>
</protein>
<dbReference type="RefSeq" id="WP_207932288.1">
    <property type="nucleotide sequence ID" value="NZ_CP062222.1"/>
</dbReference>
<feature type="chain" id="PRO_5036879495" description="Lipoprotein" evidence="1">
    <location>
        <begin position="23"/>
        <end position="47"/>
    </location>
</feature>
<evidence type="ECO:0000256" key="1">
    <source>
        <dbReference type="SAM" id="SignalP"/>
    </source>
</evidence>
<feature type="signal peptide" evidence="1">
    <location>
        <begin position="1"/>
        <end position="22"/>
    </location>
</feature>
<keyword evidence="1" id="KW-0732">Signal</keyword>
<dbReference type="Proteomes" id="UP000663918">
    <property type="component" value="Chromosome"/>
</dbReference>
<dbReference type="AlphaFoldDB" id="A0A975GZU9"/>
<reference evidence="2" key="1">
    <citation type="submission" date="2020-09" db="EMBL/GenBank/DDBJ databases">
        <title>Brevundimonas sp. LVF2 isolated from a puddle in Goettingen, Germany.</title>
        <authorList>
            <person name="Friedrich I."/>
            <person name="Klassen A."/>
            <person name="Hannes N."/>
            <person name="Schneider D."/>
            <person name="Hertel R."/>
            <person name="Daniel R."/>
        </authorList>
    </citation>
    <scope>NUCLEOTIDE SEQUENCE</scope>
    <source>
        <strain evidence="2">LVF2</strain>
    </source>
</reference>